<dbReference type="SUPFAM" id="SSF56672">
    <property type="entry name" value="DNA/RNA polymerases"/>
    <property type="match status" value="1"/>
</dbReference>
<keyword evidence="2" id="KW-1185">Reference proteome</keyword>
<dbReference type="InterPro" id="IPR036397">
    <property type="entry name" value="RNaseH_sf"/>
</dbReference>
<organism evidence="1 2">
    <name type="scientific">Thelohanellus kitauei</name>
    <name type="common">Myxosporean</name>
    <dbReference type="NCBI Taxonomy" id="669202"/>
    <lineage>
        <taxon>Eukaryota</taxon>
        <taxon>Metazoa</taxon>
        <taxon>Cnidaria</taxon>
        <taxon>Myxozoa</taxon>
        <taxon>Myxosporea</taxon>
        <taxon>Bivalvulida</taxon>
        <taxon>Platysporina</taxon>
        <taxon>Myxobolidae</taxon>
        <taxon>Thelohanellus</taxon>
    </lineage>
</organism>
<dbReference type="Gene3D" id="3.30.420.10">
    <property type="entry name" value="Ribonuclease H-like superfamily/Ribonuclease H"/>
    <property type="match status" value="1"/>
</dbReference>
<sequence>MKATERRFELKKSLLVKRMEFHNRKRLGADNIAAYSIINWEKLCQELGKPKLEGCSLLKGYVGYMQPIFGITLVNVKYKDNNFLLPLYGGLACYFADIIITGKTAEEHLDDLEEVLLRLQNSGITTQFEKRQVYDEIRYFGHNINKNRIHPNTDKILPIMNFKTQINIQDFKVFLGEICFCSKFLEMLHSPIQIKAKIYDEPALRYYKPSPSIMLRTDASNVGSGPIHHHRTKNIIINTIMYAFTRKHLQNGQSKKFRSCIWEDHLRYLLDHRPLERIFRTNRKIPSTIYSRLVPMAIKLRMYSNETNNKSGMDAMKSLAKFYVWLPEISRDYDLHVLRCTHCQHLETERGNHRFILECDIISIDTNTYWHITSCRWDAEIYVLNNANSNYVIRQFGDSFNRFKVLRLFVTDIGTQFTSREFEEESLSKIGVKRIKISPIIKNEWSGSKNDPDSKKYKQLNTIADINKTLSMRLLMHRIPHPLPINHQAQSSVESTTEHDTLPKYREFACGDKKDRETYHINMKLMTQQREDIPIIYRNVLKHKGSNQISHGPCHGTIQLTCRFMRRYSWKIFTLGDSKRLEFEQRQTGNSLKQLKGVDPLKAARLFQP</sequence>
<reference evidence="1 2" key="1">
    <citation type="journal article" date="2014" name="Genome Biol. Evol.">
        <title>The genome of the myxosporean Thelohanellus kitauei shows adaptations to nutrient acquisition within its fish host.</title>
        <authorList>
            <person name="Yang Y."/>
            <person name="Xiong J."/>
            <person name="Zhou Z."/>
            <person name="Huo F."/>
            <person name="Miao W."/>
            <person name="Ran C."/>
            <person name="Liu Y."/>
            <person name="Zhang J."/>
            <person name="Feng J."/>
            <person name="Wang M."/>
            <person name="Wang M."/>
            <person name="Wang L."/>
            <person name="Yao B."/>
        </authorList>
    </citation>
    <scope>NUCLEOTIDE SEQUENCE [LARGE SCALE GENOMIC DNA]</scope>
    <source>
        <strain evidence="1">Wuqing</strain>
    </source>
</reference>
<name>A0A0C2JU40_THEKT</name>
<evidence type="ECO:0000313" key="2">
    <source>
        <dbReference type="Proteomes" id="UP000031668"/>
    </source>
</evidence>
<dbReference type="AlphaFoldDB" id="A0A0C2JU40"/>
<dbReference type="Proteomes" id="UP000031668">
    <property type="component" value="Unassembled WGS sequence"/>
</dbReference>
<proteinExistence type="predicted"/>
<protein>
    <recommendedName>
        <fullName evidence="3">Integrase catalytic domain-containing protein</fullName>
    </recommendedName>
</protein>
<dbReference type="PANTHER" id="PTHR37984:SF5">
    <property type="entry name" value="PROTEIN NYNRIN-LIKE"/>
    <property type="match status" value="1"/>
</dbReference>
<gene>
    <name evidence="1" type="ORF">RF11_12370</name>
</gene>
<comment type="caution">
    <text evidence="1">The sequence shown here is derived from an EMBL/GenBank/DDBJ whole genome shotgun (WGS) entry which is preliminary data.</text>
</comment>
<dbReference type="Gene3D" id="3.30.70.270">
    <property type="match status" value="1"/>
</dbReference>
<dbReference type="GO" id="GO:0003676">
    <property type="term" value="F:nucleic acid binding"/>
    <property type="evidence" value="ECO:0007669"/>
    <property type="project" value="InterPro"/>
</dbReference>
<accession>A0A0C2JU40</accession>
<dbReference type="InterPro" id="IPR043502">
    <property type="entry name" value="DNA/RNA_pol_sf"/>
</dbReference>
<dbReference type="EMBL" id="JWZT01001076">
    <property type="protein sequence ID" value="KII72903.1"/>
    <property type="molecule type" value="Genomic_DNA"/>
</dbReference>
<evidence type="ECO:0000313" key="1">
    <source>
        <dbReference type="EMBL" id="KII72903.1"/>
    </source>
</evidence>
<dbReference type="InterPro" id="IPR043128">
    <property type="entry name" value="Rev_trsase/Diguanyl_cyclase"/>
</dbReference>
<dbReference type="PANTHER" id="PTHR37984">
    <property type="entry name" value="PROTEIN CBG26694"/>
    <property type="match status" value="1"/>
</dbReference>
<dbReference type="InterPro" id="IPR050951">
    <property type="entry name" value="Retrovirus_Pol_polyprotein"/>
</dbReference>
<evidence type="ECO:0008006" key="3">
    <source>
        <dbReference type="Google" id="ProtNLM"/>
    </source>
</evidence>
<dbReference type="GO" id="GO:0006259">
    <property type="term" value="P:DNA metabolic process"/>
    <property type="evidence" value="ECO:0007669"/>
    <property type="project" value="UniProtKB-ARBA"/>
</dbReference>